<name>A0AAP7BV56_CLOPF</name>
<evidence type="ECO:0000313" key="2">
    <source>
        <dbReference type="Proteomes" id="UP000481454"/>
    </source>
</evidence>
<dbReference type="AlphaFoldDB" id="A0AAP7BV56"/>
<dbReference type="Proteomes" id="UP000481454">
    <property type="component" value="Unassembled WGS sequence"/>
</dbReference>
<reference evidence="1 2" key="1">
    <citation type="submission" date="2020-02" db="EMBL/GenBank/DDBJ databases">
        <title>Genomic Insights into the Phylogeny and Genetic Plasticity of the Human and Animal Enteric Pathogen Clostridium perfringens.</title>
        <authorList>
            <person name="Feng Y."/>
            <person name="Hu Y."/>
        </authorList>
    </citation>
    <scope>NUCLEOTIDE SEQUENCE [LARGE SCALE GENOMIC DNA]</scope>
    <source>
        <strain evidence="1 2">CP-40</strain>
    </source>
</reference>
<protein>
    <submittedName>
        <fullName evidence="1">Uncharacterized protein</fullName>
    </submittedName>
</protein>
<evidence type="ECO:0000313" key="1">
    <source>
        <dbReference type="EMBL" id="NGU29409.1"/>
    </source>
</evidence>
<accession>A0AAP7BV56</accession>
<dbReference type="RefSeq" id="WP_003458443.1">
    <property type="nucleotide sequence ID" value="NZ_CATNWX010000001.1"/>
</dbReference>
<comment type="caution">
    <text evidence="1">The sequence shown here is derived from an EMBL/GenBank/DDBJ whole genome shotgun (WGS) entry which is preliminary data.</text>
</comment>
<proteinExistence type="predicted"/>
<gene>
    <name evidence="1" type="ORF">G6Z34_04660</name>
</gene>
<sequence length="91" mass="11224">MINLSREEFKIARDQYIKFRREQEKYRRFEKELAKKSLYKETDKLLEVADFLFDIQEIEKAEIIYNLVEEKVKEYEAKYQDFGGVKDEIWS</sequence>
<organism evidence="1 2">
    <name type="scientific">Clostridium perfringens</name>
    <dbReference type="NCBI Taxonomy" id="1502"/>
    <lineage>
        <taxon>Bacteria</taxon>
        <taxon>Bacillati</taxon>
        <taxon>Bacillota</taxon>
        <taxon>Clostridia</taxon>
        <taxon>Eubacteriales</taxon>
        <taxon>Clostridiaceae</taxon>
        <taxon>Clostridium</taxon>
    </lineage>
</organism>
<dbReference type="EMBL" id="JAALLZ010000001">
    <property type="protein sequence ID" value="NGU29409.1"/>
    <property type="molecule type" value="Genomic_DNA"/>
</dbReference>